<keyword evidence="3" id="KW-1133">Transmembrane helix</keyword>
<dbReference type="STRING" id="153971.AWC19_10605"/>
<feature type="signal peptide" evidence="4">
    <location>
        <begin position="1"/>
        <end position="20"/>
    </location>
</feature>
<dbReference type="PANTHER" id="PTHR43019:SF23">
    <property type="entry name" value="PROTEASE DO-LIKE 5, CHLOROPLASTIC"/>
    <property type="match status" value="1"/>
</dbReference>
<proteinExistence type="predicted"/>
<dbReference type="GO" id="GO:0004252">
    <property type="term" value="F:serine-type endopeptidase activity"/>
    <property type="evidence" value="ECO:0007669"/>
    <property type="project" value="InterPro"/>
</dbReference>
<feature type="repeat" description="TPR" evidence="1">
    <location>
        <begin position="307"/>
        <end position="340"/>
    </location>
</feature>
<accession>A0A1X1ZKD3</accession>
<dbReference type="InterPro" id="IPR009003">
    <property type="entry name" value="Peptidase_S1_PA"/>
</dbReference>
<organism evidence="5 6">
    <name type="scientific">Mycobacterium palustre</name>
    <dbReference type="NCBI Taxonomy" id="153971"/>
    <lineage>
        <taxon>Bacteria</taxon>
        <taxon>Bacillati</taxon>
        <taxon>Actinomycetota</taxon>
        <taxon>Actinomycetes</taxon>
        <taxon>Mycobacteriales</taxon>
        <taxon>Mycobacteriaceae</taxon>
        <taxon>Mycobacterium</taxon>
        <taxon>Mycobacterium simiae complex</taxon>
    </lineage>
</organism>
<dbReference type="InterPro" id="IPR001940">
    <property type="entry name" value="Peptidase_S1C"/>
</dbReference>
<dbReference type="Gene3D" id="2.40.10.120">
    <property type="match status" value="1"/>
</dbReference>
<sequence length="500" mass="52203">MVLLAAALMSLAEPPGMAFADGGHQQVKPEQRAAELIRPSVMYLAGEGYGLVRLPNGEVLSQFGRGSNMPFLATWECTAFAVNPDGWVATAGHCVDPASAKWLILKRAANEYRSQFPDAPESREPGQTIDWLQKNAIVEGDAPGQGPHVSFKVVSGSGTKLSAKLPASVMDFRPLGEGDVAVLKVVESNLPSSELGTDADVTIGTPVLAVGFPESTQNITGPSLDPTYKSGKVSKKSTVGPSPEYEIDAAMSEGMSGGPTIGLNGKVVGVNSFAPAGETQPFNFVAPAEGLAALLAARGVKPALGPADVSYRRGLKSFHSGRYTDAIGEFDQALAMSPGYPGLDDLRTSAVNLRQQYGDTSPLSGAVLLWYMVISVVSVVGVSAGLTLAVRKLHPHLLHATPASRMPVAAGSEPGPRGANAESSGAQAVTPIHKISMPDVTDVDSGVQSLRLIPTKPSDESEPHFCAHCGAEHHPAERFCPSCGQQIDRSKSLRGTGPIS</sequence>
<gene>
    <name evidence="5" type="ORF">AWC19_10605</name>
</gene>
<evidence type="ECO:0000256" key="2">
    <source>
        <dbReference type="SAM" id="MobiDB-lite"/>
    </source>
</evidence>
<feature type="region of interest" description="Disordered" evidence="2">
    <location>
        <begin position="404"/>
        <end position="440"/>
    </location>
</feature>
<feature type="transmembrane region" description="Helical" evidence="3">
    <location>
        <begin position="368"/>
        <end position="390"/>
    </location>
</feature>
<keyword evidence="3" id="KW-0472">Membrane</keyword>
<dbReference type="Pfam" id="PF13365">
    <property type="entry name" value="Trypsin_2"/>
    <property type="match status" value="1"/>
</dbReference>
<comment type="caution">
    <text evidence="5">The sequence shown here is derived from an EMBL/GenBank/DDBJ whole genome shotgun (WGS) entry which is preliminary data.</text>
</comment>
<dbReference type="PANTHER" id="PTHR43019">
    <property type="entry name" value="SERINE ENDOPROTEASE DEGS"/>
    <property type="match status" value="1"/>
</dbReference>
<dbReference type="Proteomes" id="UP000193529">
    <property type="component" value="Unassembled WGS sequence"/>
</dbReference>
<evidence type="ECO:0000313" key="5">
    <source>
        <dbReference type="EMBL" id="ORW23772.1"/>
    </source>
</evidence>
<evidence type="ECO:0000256" key="3">
    <source>
        <dbReference type="SAM" id="Phobius"/>
    </source>
</evidence>
<protein>
    <submittedName>
        <fullName evidence="5">Trypsin</fullName>
    </submittedName>
</protein>
<keyword evidence="1" id="KW-0802">TPR repeat</keyword>
<keyword evidence="4" id="KW-0732">Signal</keyword>
<feature type="chain" id="PRO_5012281490" evidence="4">
    <location>
        <begin position="21"/>
        <end position="500"/>
    </location>
</feature>
<keyword evidence="6" id="KW-1185">Reference proteome</keyword>
<dbReference type="GO" id="GO:0006508">
    <property type="term" value="P:proteolysis"/>
    <property type="evidence" value="ECO:0007669"/>
    <property type="project" value="InterPro"/>
</dbReference>
<dbReference type="AlphaFoldDB" id="A0A1X1ZKD3"/>
<dbReference type="InterPro" id="IPR019734">
    <property type="entry name" value="TPR_rpt"/>
</dbReference>
<keyword evidence="3" id="KW-0812">Transmembrane</keyword>
<name>A0A1X1ZKD3_9MYCO</name>
<reference evidence="5 6" key="1">
    <citation type="submission" date="2016-01" db="EMBL/GenBank/DDBJ databases">
        <title>The new phylogeny of the genus Mycobacterium.</title>
        <authorList>
            <person name="Tarcisio F."/>
            <person name="Conor M."/>
            <person name="Antonella G."/>
            <person name="Elisabetta G."/>
            <person name="Giulia F.S."/>
            <person name="Sara T."/>
            <person name="Anna F."/>
            <person name="Clotilde B."/>
            <person name="Roberto B."/>
            <person name="Veronica D.S."/>
            <person name="Fabio R."/>
            <person name="Monica P."/>
            <person name="Olivier J."/>
            <person name="Enrico T."/>
            <person name="Nicola S."/>
        </authorList>
    </citation>
    <scope>NUCLEOTIDE SEQUENCE [LARGE SCALE GENOMIC DNA]</scope>
    <source>
        <strain evidence="5 6">DSM 44572</strain>
    </source>
</reference>
<dbReference type="PRINTS" id="PR00834">
    <property type="entry name" value="PROTEASES2C"/>
</dbReference>
<feature type="region of interest" description="Disordered" evidence="2">
    <location>
        <begin position="218"/>
        <end position="241"/>
    </location>
</feature>
<evidence type="ECO:0000256" key="1">
    <source>
        <dbReference type="PROSITE-ProRule" id="PRU00339"/>
    </source>
</evidence>
<dbReference type="SUPFAM" id="SSF50494">
    <property type="entry name" value="Trypsin-like serine proteases"/>
    <property type="match status" value="1"/>
</dbReference>
<dbReference type="EMBL" id="LQPJ01000106">
    <property type="protein sequence ID" value="ORW23772.1"/>
    <property type="molecule type" value="Genomic_DNA"/>
</dbReference>
<dbReference type="PROSITE" id="PS50005">
    <property type="entry name" value="TPR"/>
    <property type="match status" value="1"/>
</dbReference>
<evidence type="ECO:0000313" key="6">
    <source>
        <dbReference type="Proteomes" id="UP000193529"/>
    </source>
</evidence>
<evidence type="ECO:0000256" key="4">
    <source>
        <dbReference type="SAM" id="SignalP"/>
    </source>
</evidence>